<name>A0AAW6KF66_9BACI</name>
<dbReference type="Gene3D" id="1.20.120.520">
    <property type="entry name" value="nmb1532 protein domain like"/>
    <property type="match status" value="1"/>
</dbReference>
<dbReference type="AlphaFoldDB" id="A0AAW6KF66"/>
<sequence length="139" mass="16004">MSGPSLNKLGSHRSIHDGAVTEGRDLMEVLEQVYGEKHKKHAMIAARALLEHWETRTIAHADSEEEGLYKRKLEENPDISHTLSMLKRDHDLLRILVSDIKEELDKQGVNDDVIDRFKAIYVLVQIHNRDEESYLLDGH</sequence>
<dbReference type="Pfam" id="PF01814">
    <property type="entry name" value="Hemerythrin"/>
    <property type="match status" value="1"/>
</dbReference>
<comment type="caution">
    <text evidence="2">The sequence shown here is derived from an EMBL/GenBank/DDBJ whole genome shotgun (WGS) entry which is preliminary data.</text>
</comment>
<proteinExistence type="predicted"/>
<evidence type="ECO:0000313" key="2">
    <source>
        <dbReference type="EMBL" id="MDE1453348.1"/>
    </source>
</evidence>
<protein>
    <submittedName>
        <fullName evidence="2">Hemerythrin domain-containing protein</fullName>
    </submittedName>
</protein>
<evidence type="ECO:0000313" key="3">
    <source>
        <dbReference type="Proteomes" id="UP001216709"/>
    </source>
</evidence>
<dbReference type="Proteomes" id="UP001216709">
    <property type="component" value="Unassembled WGS sequence"/>
</dbReference>
<dbReference type="EMBL" id="JARAFO010000045">
    <property type="protein sequence ID" value="MDE1453348.1"/>
    <property type="molecule type" value="Genomic_DNA"/>
</dbReference>
<dbReference type="RefSeq" id="WP_020452304.1">
    <property type="nucleotide sequence ID" value="NZ_AP025339.1"/>
</dbReference>
<organism evidence="2 3">
    <name type="scientific">Bacillus paralicheniformis</name>
    <dbReference type="NCBI Taxonomy" id="1648923"/>
    <lineage>
        <taxon>Bacteria</taxon>
        <taxon>Bacillati</taxon>
        <taxon>Bacillota</taxon>
        <taxon>Bacilli</taxon>
        <taxon>Bacillales</taxon>
        <taxon>Bacillaceae</taxon>
        <taxon>Bacillus</taxon>
    </lineage>
</organism>
<evidence type="ECO:0000259" key="1">
    <source>
        <dbReference type="Pfam" id="PF01814"/>
    </source>
</evidence>
<gene>
    <name evidence="2" type="ORF">PVN32_14330</name>
</gene>
<dbReference type="InterPro" id="IPR012312">
    <property type="entry name" value="Hemerythrin-like"/>
</dbReference>
<feature type="domain" description="Hemerythrin-like" evidence="1">
    <location>
        <begin position="24"/>
        <end position="136"/>
    </location>
</feature>
<accession>A0AAW6KF66</accession>
<reference evidence="2" key="1">
    <citation type="submission" date="2022-12" db="EMBL/GenBank/DDBJ databases">
        <title>Draft Genome Sequences of Bacillus licheniformis and Bacillus paralicheniformis strains isolated from Irish skim milk powders.</title>
        <authorList>
            <person name="Lourenco A."/>
            <person name="Li F."/>
            <person name="Geraldine D."/>
            <person name="Tobin J.T."/>
            <person name="Butler F."/>
            <person name="Jordan K."/>
            <person name="Obrien T."/>
        </authorList>
    </citation>
    <scope>NUCLEOTIDE SEQUENCE</scope>
    <source>
        <strain evidence="2">3370</strain>
    </source>
</reference>